<evidence type="ECO:0000313" key="4">
    <source>
        <dbReference type="EMBL" id="ESZ91805.1"/>
    </source>
</evidence>
<dbReference type="InterPro" id="IPR018627">
    <property type="entry name" value="ELP6"/>
</dbReference>
<dbReference type="Gene3D" id="3.40.50.300">
    <property type="entry name" value="P-loop containing nucleotide triphosphate hydrolases"/>
    <property type="match status" value="1"/>
</dbReference>
<dbReference type="EMBL" id="AYSA01000456">
    <property type="protein sequence ID" value="ESZ91805.1"/>
    <property type="molecule type" value="Genomic_DNA"/>
</dbReference>
<proteinExistence type="inferred from homology"/>
<comment type="similarity">
    <text evidence="2">Belongs to the ELP6 family.</text>
</comment>
<dbReference type="GO" id="GO:0002098">
    <property type="term" value="P:tRNA wobble uridine modification"/>
    <property type="evidence" value="ECO:0007669"/>
    <property type="project" value="InterPro"/>
</dbReference>
<keyword evidence="5" id="KW-1185">Reference proteome</keyword>
<evidence type="ECO:0000256" key="1">
    <source>
        <dbReference type="ARBA" id="ARBA00005043"/>
    </source>
</evidence>
<comment type="caution">
    <text evidence="4">The sequence shown here is derived from an EMBL/GenBank/DDBJ whole genome shotgun (WGS) entry which is preliminary data.</text>
</comment>
<dbReference type="GO" id="GO:0033588">
    <property type="term" value="C:elongator holoenzyme complex"/>
    <property type="evidence" value="ECO:0007669"/>
    <property type="project" value="InterPro"/>
</dbReference>
<dbReference type="PANTHER" id="PTHR16184">
    <property type="entry name" value="ELONGATOR COMPLEX PROTEIN 6"/>
    <property type="match status" value="1"/>
</dbReference>
<gene>
    <name evidence="4" type="ORF">SBOR_7821</name>
</gene>
<reference evidence="4 5" key="1">
    <citation type="journal article" date="2014" name="Genome Announc.">
        <title>Draft genome sequence of Sclerotinia borealis, a psychrophilic plant pathogenic fungus.</title>
        <authorList>
            <person name="Mardanov A.V."/>
            <person name="Beletsky A.V."/>
            <person name="Kadnikov V.V."/>
            <person name="Ignatov A.N."/>
            <person name="Ravin N.V."/>
        </authorList>
    </citation>
    <scope>NUCLEOTIDE SEQUENCE [LARGE SCALE GENOMIC DNA]</scope>
    <source>
        <strain evidence="5">F-4157</strain>
    </source>
</reference>
<evidence type="ECO:0000256" key="3">
    <source>
        <dbReference type="SAM" id="MobiDB-lite"/>
    </source>
</evidence>
<dbReference type="HOGENOM" id="CLU_059771_0_0_1"/>
<feature type="region of interest" description="Disordered" evidence="3">
    <location>
        <begin position="127"/>
        <end position="147"/>
    </location>
</feature>
<evidence type="ECO:0000256" key="2">
    <source>
        <dbReference type="ARBA" id="ARBA00008837"/>
    </source>
</evidence>
<dbReference type="Proteomes" id="UP000019487">
    <property type="component" value="Unassembled WGS sequence"/>
</dbReference>
<protein>
    <submittedName>
        <fullName evidence="4">Putative UPF0405 protein C3H7.10</fullName>
    </submittedName>
</protein>
<sequence length="223" mass="23394">MKDLWGNLDLDKAALQNRFIFIDGLTSLYLPPSSSPTPSSTSQNGFILTDPSLPYISQILTKAITTLSSSSSSSKTILILDSPSLLLATSPSPTTTLPHLTTLLHQLRTLVHATIITLPIDTPFLHHSPSSSSPSSQTSSTPTPLQTTSSTFLTSLAHNSDLILSTRLLDTGAARDVSGVLRITAGGDGGGDGGGGNGGEIEEKELLYYVSGDGSVRVFERGQ</sequence>
<name>W9CBA9_SCLBF</name>
<accession>W9CBA9</accession>
<dbReference type="InterPro" id="IPR027417">
    <property type="entry name" value="P-loop_NTPase"/>
</dbReference>
<evidence type="ECO:0000313" key="5">
    <source>
        <dbReference type="Proteomes" id="UP000019487"/>
    </source>
</evidence>
<dbReference type="AlphaFoldDB" id="W9CBA9"/>
<dbReference type="PANTHER" id="PTHR16184:SF6">
    <property type="entry name" value="ELONGATOR COMPLEX PROTEIN 6"/>
    <property type="match status" value="1"/>
</dbReference>
<dbReference type="UniPathway" id="UPA00988"/>
<organism evidence="4 5">
    <name type="scientific">Sclerotinia borealis (strain F-4128)</name>
    <dbReference type="NCBI Taxonomy" id="1432307"/>
    <lineage>
        <taxon>Eukaryota</taxon>
        <taxon>Fungi</taxon>
        <taxon>Dikarya</taxon>
        <taxon>Ascomycota</taxon>
        <taxon>Pezizomycotina</taxon>
        <taxon>Leotiomycetes</taxon>
        <taxon>Helotiales</taxon>
        <taxon>Sclerotiniaceae</taxon>
        <taxon>Sclerotinia</taxon>
    </lineage>
</organism>
<comment type="pathway">
    <text evidence="1">tRNA modification; 5-methoxycarbonylmethyl-2-thiouridine-tRNA biosynthesis.</text>
</comment>